<dbReference type="AlphaFoldDB" id="A0A6J7RYD2"/>
<proteinExistence type="predicted"/>
<dbReference type="InterPro" id="IPR014001">
    <property type="entry name" value="Helicase_ATP-bd"/>
</dbReference>
<dbReference type="GO" id="GO:0003677">
    <property type="term" value="F:DNA binding"/>
    <property type="evidence" value="ECO:0007669"/>
    <property type="project" value="InterPro"/>
</dbReference>
<dbReference type="PROSITE" id="PS51194">
    <property type="entry name" value="HELICASE_CTER"/>
    <property type="match status" value="1"/>
</dbReference>
<dbReference type="Pfam" id="PF00271">
    <property type="entry name" value="Helicase_C"/>
    <property type="match status" value="1"/>
</dbReference>
<gene>
    <name evidence="3" type="ORF">UFOPK4237_00058</name>
</gene>
<dbReference type="Gene3D" id="3.40.50.300">
    <property type="entry name" value="P-loop containing nucleotide triphosphate hydrolases"/>
    <property type="match status" value="2"/>
</dbReference>
<evidence type="ECO:0000259" key="2">
    <source>
        <dbReference type="PROSITE" id="PS51194"/>
    </source>
</evidence>
<dbReference type="SMART" id="SM00487">
    <property type="entry name" value="DEXDc"/>
    <property type="match status" value="1"/>
</dbReference>
<sequence>MATNLAQTLKGCRSWADLQQRWSPLTKKQKGDLFEELTKHYLILEPEYASKLKFVWLLRDVPTSLAKRLKLPSGDQGIDLVAETKDGEYWAIQSKYRQESDQSITWREISTFTGLAFGVCREFSYGLIASTTERITNVLQHQDRIGFAALDVWQGLDEEFFKRLQKHLYHKREVLKPRLPRPHQNKAIADALTYFIKKKHKRGKLIMPCGTGKSLTSYFIAQKLKARRIVIAVPSLSLIKQTLKTWMYESMARKQDVEWICVCSDESAGKVEQDDTVVLKQDLGVPCLTNSKGIAEWLKRKHNSLTIVFTTYQSGQALAKAARDAAFTFDLGIMDEAHKTAGSKGRVFSHLVLDKNVKISRRLFMTATERRYHGQSDEILSMEDPDDYGETIHKLSFKKALEYKPAILSDYKVVTIHISQEEIADLVRNRAFVRPKSKGWGKEMEAENLAALIALRKAMNKYPIRHVVSFHGGIKRAQDFQDSNDAYSKSFPSSGRLQTFHVSGKTPTGTRAKEIDQFSKAPRSLITNARCLTEGVDVPNIDAVLFADPRKSLVDIVQAVGRALRPSPNKKFGYVIVPVVHEKNAKPHDILDSDSFKEVLTTLRALGSQDSRIIEYFRAVSQGKPQNHVKPFEGVFTEKLAKKIDLKEFINSVELRCWDRLAELSWRPFHEGREFARGLKLKGKCSWRAWRLTERPPDIPSAPDVIYRQMGWLGWGDWLGTGTIAPQNRPFKPFIKARNFARNLKIFRQDDWFKYAKGLLTSKGKIPDDIPANPRSVYKKEGFTTMGDWLGTGRIANFNRSYWPFLKAKNFVRKLELKTREHWFKYCREGLKGKPHRPIGIPLKPERVYKGKGFKGMGDWLGTGTIAPALRTYRKFKKARSFARKLGLKGQKDWFAYVKRMSLANRRHDLPSKPNRIYKTSGWRGWGDFLGTGNRPQDGYVSYIVARGFAQKLALKGEHEWRTYLKGGIKNKTTRPYNIPKTPPYVYKKKGWKGWGDFLGTDPKR</sequence>
<dbReference type="GO" id="GO:0005524">
    <property type="term" value="F:ATP binding"/>
    <property type="evidence" value="ECO:0007669"/>
    <property type="project" value="InterPro"/>
</dbReference>
<organism evidence="3">
    <name type="scientific">freshwater metagenome</name>
    <dbReference type="NCBI Taxonomy" id="449393"/>
    <lineage>
        <taxon>unclassified sequences</taxon>
        <taxon>metagenomes</taxon>
        <taxon>ecological metagenomes</taxon>
    </lineage>
</organism>
<evidence type="ECO:0000313" key="3">
    <source>
        <dbReference type="EMBL" id="CAB5033300.1"/>
    </source>
</evidence>
<name>A0A6J7RYD2_9ZZZZ</name>
<evidence type="ECO:0000259" key="1">
    <source>
        <dbReference type="PROSITE" id="PS51192"/>
    </source>
</evidence>
<dbReference type="InterPro" id="IPR001650">
    <property type="entry name" value="Helicase_C-like"/>
</dbReference>
<dbReference type="CDD" id="cd18785">
    <property type="entry name" value="SF2_C"/>
    <property type="match status" value="1"/>
</dbReference>
<dbReference type="GO" id="GO:0016787">
    <property type="term" value="F:hydrolase activity"/>
    <property type="evidence" value="ECO:0007669"/>
    <property type="project" value="InterPro"/>
</dbReference>
<dbReference type="Pfam" id="PF04851">
    <property type="entry name" value="ResIII"/>
    <property type="match status" value="1"/>
</dbReference>
<dbReference type="SUPFAM" id="SSF52540">
    <property type="entry name" value="P-loop containing nucleoside triphosphate hydrolases"/>
    <property type="match status" value="1"/>
</dbReference>
<dbReference type="PANTHER" id="PTHR47396:SF1">
    <property type="entry name" value="ATP-DEPENDENT HELICASE IRC3-RELATED"/>
    <property type="match status" value="1"/>
</dbReference>
<dbReference type="InterPro" id="IPR050742">
    <property type="entry name" value="Helicase_Restrict-Modif_Enz"/>
</dbReference>
<reference evidence="3" key="1">
    <citation type="submission" date="2020-05" db="EMBL/GenBank/DDBJ databases">
        <authorList>
            <person name="Chiriac C."/>
            <person name="Salcher M."/>
            <person name="Ghai R."/>
            <person name="Kavagutti S V."/>
        </authorList>
    </citation>
    <scope>NUCLEOTIDE SEQUENCE</scope>
</reference>
<protein>
    <submittedName>
        <fullName evidence="3">Unannotated protein</fullName>
    </submittedName>
</protein>
<dbReference type="InterPro" id="IPR039442">
    <property type="entry name" value="Mrr-like_dom"/>
</dbReference>
<dbReference type="InterPro" id="IPR006935">
    <property type="entry name" value="Helicase/UvrB_N"/>
</dbReference>
<dbReference type="SMART" id="SM00490">
    <property type="entry name" value="HELICc"/>
    <property type="match status" value="1"/>
</dbReference>
<dbReference type="PROSITE" id="PS51192">
    <property type="entry name" value="HELICASE_ATP_BIND_1"/>
    <property type="match status" value="1"/>
</dbReference>
<dbReference type="EMBL" id="CAFBPZ010000002">
    <property type="protein sequence ID" value="CAB5033300.1"/>
    <property type="molecule type" value="Genomic_DNA"/>
</dbReference>
<dbReference type="InterPro" id="IPR027417">
    <property type="entry name" value="P-loop_NTPase"/>
</dbReference>
<dbReference type="Pfam" id="PF13156">
    <property type="entry name" value="Mrr_cat_2"/>
    <property type="match status" value="1"/>
</dbReference>
<feature type="domain" description="Helicase C-terminal" evidence="2">
    <location>
        <begin position="454"/>
        <end position="607"/>
    </location>
</feature>
<accession>A0A6J7RYD2</accession>
<dbReference type="GO" id="GO:0005829">
    <property type="term" value="C:cytosol"/>
    <property type="evidence" value="ECO:0007669"/>
    <property type="project" value="TreeGrafter"/>
</dbReference>
<feature type="domain" description="Helicase ATP-binding" evidence="1">
    <location>
        <begin position="194"/>
        <end position="368"/>
    </location>
</feature>
<dbReference type="PANTHER" id="PTHR47396">
    <property type="entry name" value="TYPE I RESTRICTION ENZYME ECOKI R PROTEIN"/>
    <property type="match status" value="1"/>
</dbReference>